<sequence>MICLKLRAKLTLIISLLTLVALAAATITGYTFARQQLQSGIQQELTAILNSHVNTLDGWLITKAKMLEITLGTIQSTDSTHQITKPALAGYQFVDKDFSEMYFGSAAGRMIAGKWDAPADYDPRTRPWYKAAETQNRLIFTNPYQDSITQQMALTIAMPVKDAAGQFQGAIGGDILLQTLLDDIKTINLHGSGYAYLLDSTGAILAHPDQELLAKNVFEADKLKALAPVLKQILSEDQGFTGYTDQHQDSLIVYQKVPSTGWTLALTVPADVVYQPLSKLKLLFAGIILLSIVVVISVTTLLVKRITKPVETLLDQVNQVAAGDLTVQATVSGQDEIAGLAAGFNSMVASLRSLILQVHTSAEQLAASTEQLTASSHESAQAANQVAGSITEIAQGAEVQLRTVEQTANSIDNISVNINRVTAYAHNAVAKSGESAEKAKDSNLSIAQAVHQMELIEQTVNTSAQLISVLGERSKEIGQIVDTISGIAGQTNLLALNAAIEAARAGEQGRGFAVVADEVRKLAEQSQTAAKQIAELVGQIQQDTTTAISAMDNGTHEVSLGAKVVTAAGDSYRQIAGLIAEISEQVAGISTAMEQVNKESQEIVTSMKTIDQLSTHTAAEAETVSAATQEQSASMEEVASASQNLAEMAQKLQAMVQQFRLQ</sequence>
<protein>
    <submittedName>
        <fullName evidence="14">Methyl-accepting chemotaxis sensory transducer with Cache sensor</fullName>
    </submittedName>
</protein>
<keyword evidence="6 10" id="KW-0472">Membrane</keyword>
<evidence type="ECO:0000256" key="2">
    <source>
        <dbReference type="ARBA" id="ARBA00022475"/>
    </source>
</evidence>
<keyword evidence="5 10" id="KW-1133">Transmembrane helix</keyword>
<dbReference type="EMBL" id="FNHB01000002">
    <property type="protein sequence ID" value="SDM06574.1"/>
    <property type="molecule type" value="Genomic_DNA"/>
</dbReference>
<dbReference type="PANTHER" id="PTHR32089">
    <property type="entry name" value="METHYL-ACCEPTING CHEMOTAXIS PROTEIN MCPB"/>
    <property type="match status" value="1"/>
</dbReference>
<evidence type="ECO:0000256" key="9">
    <source>
        <dbReference type="PROSITE-ProRule" id="PRU00284"/>
    </source>
</evidence>
<dbReference type="CDD" id="cd11386">
    <property type="entry name" value="MCP_signal"/>
    <property type="match status" value="1"/>
</dbReference>
<evidence type="ECO:0000256" key="3">
    <source>
        <dbReference type="ARBA" id="ARBA00022500"/>
    </source>
</evidence>
<evidence type="ECO:0000256" key="10">
    <source>
        <dbReference type="SAM" id="Phobius"/>
    </source>
</evidence>
<dbReference type="Pfam" id="PF02743">
    <property type="entry name" value="dCache_1"/>
    <property type="match status" value="1"/>
</dbReference>
<evidence type="ECO:0000256" key="4">
    <source>
        <dbReference type="ARBA" id="ARBA00022692"/>
    </source>
</evidence>
<dbReference type="InterPro" id="IPR029151">
    <property type="entry name" value="Sensor-like_sf"/>
</dbReference>
<evidence type="ECO:0000256" key="11">
    <source>
        <dbReference type="SAM" id="SignalP"/>
    </source>
</evidence>
<evidence type="ECO:0000256" key="6">
    <source>
        <dbReference type="ARBA" id="ARBA00023136"/>
    </source>
</evidence>
<proteinExistence type="inferred from homology"/>
<dbReference type="Gene3D" id="3.30.450.20">
    <property type="entry name" value="PAS domain"/>
    <property type="match status" value="2"/>
</dbReference>
<evidence type="ECO:0000259" key="13">
    <source>
        <dbReference type="PROSITE" id="PS50885"/>
    </source>
</evidence>
<dbReference type="PROSITE" id="PS50111">
    <property type="entry name" value="CHEMOTAXIS_TRANSDUC_2"/>
    <property type="match status" value="1"/>
</dbReference>
<dbReference type="Pfam" id="PF00015">
    <property type="entry name" value="MCPsignal"/>
    <property type="match status" value="1"/>
</dbReference>
<evidence type="ECO:0000256" key="1">
    <source>
        <dbReference type="ARBA" id="ARBA00004651"/>
    </source>
</evidence>
<keyword evidence="11" id="KW-0732">Signal</keyword>
<comment type="subcellular location">
    <subcellularLocation>
        <location evidence="1">Cell membrane</location>
        <topology evidence="1">Multi-pass membrane protein</topology>
    </subcellularLocation>
</comment>
<dbReference type="SUPFAM" id="SSF103190">
    <property type="entry name" value="Sensory domain-like"/>
    <property type="match status" value="1"/>
</dbReference>
<feature type="domain" description="Methyl-accepting transducer" evidence="12">
    <location>
        <begin position="375"/>
        <end position="646"/>
    </location>
</feature>
<reference evidence="14 15" key="1">
    <citation type="submission" date="2016-10" db="EMBL/GenBank/DDBJ databases">
        <authorList>
            <person name="de Groot N.N."/>
        </authorList>
    </citation>
    <scope>NUCLEOTIDE SEQUENCE [LARGE SCALE GENOMIC DNA]</scope>
    <source>
        <strain evidence="14 15">DSM 1736</strain>
    </source>
</reference>
<keyword evidence="2" id="KW-1003">Cell membrane</keyword>
<keyword evidence="4 10" id="KW-0812">Transmembrane</keyword>
<dbReference type="CDD" id="cd06225">
    <property type="entry name" value="HAMP"/>
    <property type="match status" value="1"/>
</dbReference>
<organism evidence="14 15">
    <name type="scientific">Dendrosporobacter quercicolus</name>
    <dbReference type="NCBI Taxonomy" id="146817"/>
    <lineage>
        <taxon>Bacteria</taxon>
        <taxon>Bacillati</taxon>
        <taxon>Bacillota</taxon>
        <taxon>Negativicutes</taxon>
        <taxon>Selenomonadales</taxon>
        <taxon>Sporomusaceae</taxon>
        <taxon>Dendrosporobacter</taxon>
    </lineage>
</organism>
<evidence type="ECO:0000313" key="15">
    <source>
        <dbReference type="Proteomes" id="UP000214880"/>
    </source>
</evidence>
<dbReference type="InterPro" id="IPR033479">
    <property type="entry name" value="dCache_1"/>
</dbReference>
<dbReference type="CDD" id="cd12912">
    <property type="entry name" value="PDC2_MCP_like"/>
    <property type="match status" value="1"/>
</dbReference>
<comment type="similarity">
    <text evidence="8">Belongs to the methyl-accepting chemotaxis (MCP) protein family.</text>
</comment>
<keyword evidence="3" id="KW-0145">Chemotaxis</keyword>
<evidence type="ECO:0000313" key="14">
    <source>
        <dbReference type="EMBL" id="SDM06574.1"/>
    </source>
</evidence>
<dbReference type="OrthoDB" id="136416at2"/>
<dbReference type="Proteomes" id="UP000214880">
    <property type="component" value="Unassembled WGS sequence"/>
</dbReference>
<name>A0A1G9Q6A4_9FIRM</name>
<evidence type="ECO:0000259" key="12">
    <source>
        <dbReference type="PROSITE" id="PS50111"/>
    </source>
</evidence>
<keyword evidence="7 9" id="KW-0807">Transducer</keyword>
<evidence type="ECO:0000256" key="7">
    <source>
        <dbReference type="ARBA" id="ARBA00023224"/>
    </source>
</evidence>
<dbReference type="PANTHER" id="PTHR32089:SF112">
    <property type="entry name" value="LYSOZYME-LIKE PROTEIN-RELATED"/>
    <property type="match status" value="1"/>
</dbReference>
<evidence type="ECO:0000256" key="8">
    <source>
        <dbReference type="ARBA" id="ARBA00029447"/>
    </source>
</evidence>
<dbReference type="Gene3D" id="1.10.287.950">
    <property type="entry name" value="Methyl-accepting chemotaxis protein"/>
    <property type="match status" value="1"/>
</dbReference>
<evidence type="ECO:0000256" key="5">
    <source>
        <dbReference type="ARBA" id="ARBA00022989"/>
    </source>
</evidence>
<dbReference type="PROSITE" id="PS50885">
    <property type="entry name" value="HAMP"/>
    <property type="match status" value="1"/>
</dbReference>
<dbReference type="GO" id="GO:0007165">
    <property type="term" value="P:signal transduction"/>
    <property type="evidence" value="ECO:0007669"/>
    <property type="project" value="UniProtKB-KW"/>
</dbReference>
<dbReference type="Gene3D" id="6.10.340.10">
    <property type="match status" value="1"/>
</dbReference>
<dbReference type="SMART" id="SM00283">
    <property type="entry name" value="MA"/>
    <property type="match status" value="1"/>
</dbReference>
<dbReference type="Pfam" id="PF00672">
    <property type="entry name" value="HAMP"/>
    <property type="match status" value="1"/>
</dbReference>
<dbReference type="GO" id="GO:0005886">
    <property type="term" value="C:plasma membrane"/>
    <property type="evidence" value="ECO:0007669"/>
    <property type="project" value="UniProtKB-SubCell"/>
</dbReference>
<dbReference type="STRING" id="146817.SAMN04488502_10258"/>
<dbReference type="InterPro" id="IPR004089">
    <property type="entry name" value="MCPsignal_dom"/>
</dbReference>
<accession>A0A1G9Q6A4</accession>
<feature type="chain" id="PRO_5011603678" evidence="11">
    <location>
        <begin position="24"/>
        <end position="662"/>
    </location>
</feature>
<keyword evidence="15" id="KW-1185">Reference proteome</keyword>
<dbReference type="InterPro" id="IPR003660">
    <property type="entry name" value="HAMP_dom"/>
</dbReference>
<feature type="domain" description="HAMP" evidence="13">
    <location>
        <begin position="304"/>
        <end position="356"/>
    </location>
</feature>
<gene>
    <name evidence="14" type="ORF">SAMN04488502_10258</name>
</gene>
<feature type="transmembrane region" description="Helical" evidence="10">
    <location>
        <begin position="282"/>
        <end position="303"/>
    </location>
</feature>
<dbReference type="CDD" id="cd18773">
    <property type="entry name" value="PDC1_HK_sensor"/>
    <property type="match status" value="1"/>
</dbReference>
<dbReference type="SUPFAM" id="SSF58104">
    <property type="entry name" value="Methyl-accepting chemotaxis protein (MCP) signaling domain"/>
    <property type="match status" value="1"/>
</dbReference>
<dbReference type="GO" id="GO:0006935">
    <property type="term" value="P:chemotaxis"/>
    <property type="evidence" value="ECO:0007669"/>
    <property type="project" value="UniProtKB-KW"/>
</dbReference>
<feature type="signal peptide" evidence="11">
    <location>
        <begin position="1"/>
        <end position="23"/>
    </location>
</feature>
<dbReference type="SMART" id="SM00304">
    <property type="entry name" value="HAMP"/>
    <property type="match status" value="1"/>
</dbReference>
<dbReference type="AlphaFoldDB" id="A0A1G9Q6A4"/>